<accession>A0AAU1TW60</accession>
<evidence type="ECO:0000313" key="2">
    <source>
        <dbReference type="EMBL" id="WTS09869.1"/>
    </source>
</evidence>
<dbReference type="EMBL" id="CP108195">
    <property type="protein sequence ID" value="WTS09869.1"/>
    <property type="molecule type" value="Genomic_DNA"/>
</dbReference>
<protein>
    <submittedName>
        <fullName evidence="2">Uncharacterized protein</fullName>
    </submittedName>
</protein>
<feature type="compositionally biased region" description="Polar residues" evidence="1">
    <location>
        <begin position="179"/>
        <end position="191"/>
    </location>
</feature>
<evidence type="ECO:0000256" key="1">
    <source>
        <dbReference type="SAM" id="MobiDB-lite"/>
    </source>
</evidence>
<gene>
    <name evidence="2" type="ORF">OHU69_01215</name>
</gene>
<proteinExistence type="predicted"/>
<name>A0AAU1TW60_9ACTN</name>
<dbReference type="AlphaFoldDB" id="A0AAU1TW60"/>
<feature type="region of interest" description="Disordered" evidence="1">
    <location>
        <begin position="140"/>
        <end position="237"/>
    </location>
</feature>
<feature type="compositionally biased region" description="Polar residues" evidence="1">
    <location>
        <begin position="140"/>
        <end position="153"/>
    </location>
</feature>
<sequence>MVIVPGTIGPVSCLNWRVESLLVPRVYQPDSFAQFLESRMNMTPELEATRLSTEQVADVALLAVAHADSYAGTARLISLMASLPVPSDEPRDFWFELWQAADDPVLLPGNLRGQLLRAVDGDGTALADQLLHVIAEMSTEQRSAATSPTTSANCGCATLRARPGRSCTPTAAGERGRTSRSSSVHGSTPEPSSGKEIMTEPNRTYHGVQPTHDDDGAVPHPGGEDEVGAHRAAGGRARAVRAHSEGCRGAGRVQLGYSGSGPARAADAILADALDLGDPWDSGFEGWPLDPVLQALSVDFASDVLVQCCGRWRLSRAGVLRWCRGWFAQQGIDALPAALAELPELASSRL</sequence>
<reference evidence="2" key="1">
    <citation type="submission" date="2022-10" db="EMBL/GenBank/DDBJ databases">
        <title>The complete genomes of actinobacterial strains from the NBC collection.</title>
        <authorList>
            <person name="Joergensen T.S."/>
            <person name="Alvarez Arevalo M."/>
            <person name="Sterndorff E.B."/>
            <person name="Faurdal D."/>
            <person name="Vuksanovic O."/>
            <person name="Mourched A.-S."/>
            <person name="Charusanti P."/>
            <person name="Shaw S."/>
            <person name="Blin K."/>
            <person name="Weber T."/>
        </authorList>
    </citation>
    <scope>NUCLEOTIDE SEQUENCE</scope>
    <source>
        <strain evidence="2">NBC_00119</strain>
    </source>
</reference>
<organism evidence="2">
    <name type="scientific">Streptomyces sp. NBC_00119</name>
    <dbReference type="NCBI Taxonomy" id="2975659"/>
    <lineage>
        <taxon>Bacteria</taxon>
        <taxon>Bacillati</taxon>
        <taxon>Actinomycetota</taxon>
        <taxon>Actinomycetes</taxon>
        <taxon>Kitasatosporales</taxon>
        <taxon>Streptomycetaceae</taxon>
        <taxon>Streptomyces</taxon>
    </lineage>
</organism>